<proteinExistence type="predicted"/>
<evidence type="ECO:0000313" key="4">
    <source>
        <dbReference type="Proteomes" id="UP000029525"/>
    </source>
</evidence>
<evidence type="ECO:0000259" key="2">
    <source>
        <dbReference type="Pfam" id="PF13568"/>
    </source>
</evidence>
<evidence type="ECO:0000256" key="1">
    <source>
        <dbReference type="SAM" id="SignalP"/>
    </source>
</evidence>
<comment type="caution">
    <text evidence="3">The sequence shown here is derived from an EMBL/GenBank/DDBJ whole genome shotgun (WGS) entry which is preliminary data.</text>
</comment>
<feature type="chain" id="PRO_5001916257" evidence="1">
    <location>
        <begin position="20"/>
        <end position="193"/>
    </location>
</feature>
<dbReference type="InterPro" id="IPR011250">
    <property type="entry name" value="OMP/PagP_B-barrel"/>
</dbReference>
<dbReference type="OrthoDB" id="947434at2"/>
<dbReference type="Pfam" id="PF13568">
    <property type="entry name" value="OMP_b-brl_2"/>
    <property type="match status" value="1"/>
</dbReference>
<dbReference type="RefSeq" id="WP_004338189.1">
    <property type="nucleotide sequence ID" value="NZ_JRNQ01000050.1"/>
</dbReference>
<feature type="domain" description="Outer membrane protein beta-barrel" evidence="2">
    <location>
        <begin position="18"/>
        <end position="170"/>
    </location>
</feature>
<feature type="signal peptide" evidence="1">
    <location>
        <begin position="1"/>
        <end position="19"/>
    </location>
</feature>
<dbReference type="GeneID" id="78530626"/>
<gene>
    <name evidence="3" type="ORF">HMPREF0647_07905</name>
</gene>
<evidence type="ECO:0000313" key="3">
    <source>
        <dbReference type="EMBL" id="KGF44100.1"/>
    </source>
</evidence>
<dbReference type="Proteomes" id="UP000029525">
    <property type="component" value="Unassembled WGS sequence"/>
</dbReference>
<name>A0A096AAX8_9BACT</name>
<dbReference type="SUPFAM" id="SSF56925">
    <property type="entry name" value="OMPA-like"/>
    <property type="match status" value="1"/>
</dbReference>
<protein>
    <submittedName>
        <fullName evidence="3">Membrane protein</fullName>
    </submittedName>
</protein>
<accession>A0A096AAX8</accession>
<keyword evidence="1" id="KW-0732">Signal</keyword>
<sequence length="193" mass="20634">MKKLLLAAALMITSASAFAQHAVGAFTVQPKVGLSIANITKSKADCRIGGVLGAELEYQVTDMFSVSAGALYSMQGAKSEEDKEKTTFKLDYINVPILANVYVAPGLAVKLGIQPGFNVTHKTKVEAEGVSVTGTQDGVNTVDFSIPVGVSYEYKNFVLDARYNWGLTNIAKGGEVSNKNSVFHITLGYKFDL</sequence>
<dbReference type="AlphaFoldDB" id="A0A096AAX8"/>
<dbReference type="InterPro" id="IPR025665">
    <property type="entry name" value="Beta-barrel_OMP_2"/>
</dbReference>
<reference evidence="3 4" key="1">
    <citation type="submission" date="2014-07" db="EMBL/GenBank/DDBJ databases">
        <authorList>
            <person name="McCorrison J."/>
            <person name="Sanka R."/>
            <person name="Torralba M."/>
            <person name="Gillis M."/>
            <person name="Haft D.H."/>
            <person name="Methe B."/>
            <person name="Sutton G."/>
            <person name="Nelson K.E."/>
        </authorList>
    </citation>
    <scope>NUCLEOTIDE SEQUENCE [LARGE SCALE GENOMIC DNA]</scope>
    <source>
        <strain evidence="3 4">DNF00320</strain>
    </source>
</reference>
<dbReference type="Gene3D" id="2.40.160.20">
    <property type="match status" value="1"/>
</dbReference>
<dbReference type="EMBL" id="JRNQ01000050">
    <property type="protein sequence ID" value="KGF44100.1"/>
    <property type="molecule type" value="Genomic_DNA"/>
</dbReference>
<organism evidence="3 4">
    <name type="scientific">Prevotella bivia DNF00320</name>
    <dbReference type="NCBI Taxonomy" id="1401068"/>
    <lineage>
        <taxon>Bacteria</taxon>
        <taxon>Pseudomonadati</taxon>
        <taxon>Bacteroidota</taxon>
        <taxon>Bacteroidia</taxon>
        <taxon>Bacteroidales</taxon>
        <taxon>Prevotellaceae</taxon>
        <taxon>Prevotella</taxon>
    </lineage>
</organism>